<dbReference type="InterPro" id="IPR014721">
    <property type="entry name" value="Ribsml_uS5_D2-typ_fold_subgr"/>
</dbReference>
<dbReference type="NCBIfam" id="TIGR00585">
    <property type="entry name" value="mutl"/>
    <property type="match status" value="1"/>
</dbReference>
<dbReference type="SMART" id="SM00853">
    <property type="entry name" value="MutL_C"/>
    <property type="match status" value="1"/>
</dbReference>
<accession>A0A1S6IWW9</accession>
<dbReference type="Proteomes" id="UP000189464">
    <property type="component" value="Chromosome"/>
</dbReference>
<dbReference type="Gene3D" id="3.30.230.10">
    <property type="match status" value="1"/>
</dbReference>
<feature type="domain" description="DNA mismatch repair protein S5" evidence="6">
    <location>
        <begin position="209"/>
        <end position="327"/>
    </location>
</feature>
<evidence type="ECO:0000256" key="2">
    <source>
        <dbReference type="ARBA" id="ARBA00022763"/>
    </source>
</evidence>
<feature type="domain" description="MutL C-terminal dimerisation" evidence="5">
    <location>
        <begin position="427"/>
        <end position="569"/>
    </location>
</feature>
<dbReference type="InterPro" id="IPR038973">
    <property type="entry name" value="MutL/Mlh/Pms-like"/>
</dbReference>
<dbReference type="InterPro" id="IPR020667">
    <property type="entry name" value="DNA_mismatch_repair_MutL"/>
</dbReference>
<dbReference type="AlphaFoldDB" id="A0A1S6IWW9"/>
<comment type="function">
    <text evidence="4">This protein is involved in the repair of mismatches in DNA. It is required for dam-dependent methyl-directed DNA mismatch repair. May act as a 'molecular matchmaker', a protein that promotes the formation of a stable complex between two or more DNA-binding proteins in an ATP-dependent manner without itself being part of a final effector complex.</text>
</comment>
<dbReference type="CDD" id="cd16926">
    <property type="entry name" value="HATPase_MutL-MLH-PMS-like"/>
    <property type="match status" value="1"/>
</dbReference>
<dbReference type="GO" id="GO:0032300">
    <property type="term" value="C:mismatch repair complex"/>
    <property type="evidence" value="ECO:0007669"/>
    <property type="project" value="InterPro"/>
</dbReference>
<evidence type="ECO:0000256" key="1">
    <source>
        <dbReference type="ARBA" id="ARBA00006082"/>
    </source>
</evidence>
<dbReference type="InterPro" id="IPR042121">
    <property type="entry name" value="MutL_C_regsub"/>
</dbReference>
<dbReference type="Pfam" id="PF01119">
    <property type="entry name" value="DNA_mis_repair"/>
    <property type="match status" value="1"/>
</dbReference>
<organism evidence="7 8">
    <name type="scientific">Desulforamulus ferrireducens</name>
    <dbReference type="NCBI Taxonomy" id="1833852"/>
    <lineage>
        <taxon>Bacteria</taxon>
        <taxon>Bacillati</taxon>
        <taxon>Bacillota</taxon>
        <taxon>Clostridia</taxon>
        <taxon>Eubacteriales</taxon>
        <taxon>Peptococcaceae</taxon>
        <taxon>Desulforamulus</taxon>
    </lineage>
</organism>
<dbReference type="GO" id="GO:0016887">
    <property type="term" value="F:ATP hydrolysis activity"/>
    <property type="evidence" value="ECO:0007669"/>
    <property type="project" value="InterPro"/>
</dbReference>
<dbReference type="InterPro" id="IPR013507">
    <property type="entry name" value="DNA_mismatch_S5_2-like"/>
</dbReference>
<sequence>MSKILVLDEATANQIAAGEVVERPVSVVKELVENSLDAGASKISVELVEGGADCIKVVDNGSGMSSEDATLCFQRHATSKIKIAEDLHRIVTLGFRGEAMASIAAVAKVTLITRQEEDLAGTKVVIEAGEIKEVSPVGCPVGTSIEVKDLFYNTPARKKFLKTATAETNQISDMLSRIALARPMVRFELRSGGKVLFFSPGTGMLKDTAASIYGVENVRSMLEVNYQGSLLSLTGLISKPVLTRASRLYQNFFINGRYIRSALLSSILQQSYQNLIPAGRFPIAVLQLKLDPAQVDVNVHPTKMEVRFAREKEVQQELLGALSQTLSLPKVIPGLWEIMPGRSQEKLVTTEQPTSANKEINTTKVPDTIQSKEQMSFSLPQPAPPTARVKEEPLFRPREITSPATHQVQEHKDNYQAADNIFPYLTPVGQVPPTYVLAYGEAGLYIIDQHAAHERVLYEKYFKLLQEKAQSQMLLQPITLEIPQHEAQLVIQHILDFQAAGFILEHFGGDTFLLRGVPAGAADAPREIFLDLLARLREMPGQKLDQGLVIEQLAASMACRDAVKAKAHLGNSEIKALLEGLAQCQQPFCCPHGRPTLIHITHEELKKRFKR</sequence>
<dbReference type="GO" id="GO:0006298">
    <property type="term" value="P:mismatch repair"/>
    <property type="evidence" value="ECO:0007669"/>
    <property type="project" value="UniProtKB-UniRule"/>
</dbReference>
<gene>
    <name evidence="4" type="primary">mutL</name>
    <name evidence="7" type="ORF">B0537_09320</name>
</gene>
<evidence type="ECO:0000313" key="8">
    <source>
        <dbReference type="Proteomes" id="UP000189464"/>
    </source>
</evidence>
<name>A0A1S6IWW9_9FIRM</name>
<protein>
    <recommendedName>
        <fullName evidence="4">DNA mismatch repair protein MutL</fullName>
    </recommendedName>
</protein>
<evidence type="ECO:0000259" key="5">
    <source>
        <dbReference type="SMART" id="SM00853"/>
    </source>
</evidence>
<evidence type="ECO:0000256" key="4">
    <source>
        <dbReference type="HAMAP-Rule" id="MF_00149"/>
    </source>
</evidence>
<evidence type="ECO:0000259" key="6">
    <source>
        <dbReference type="SMART" id="SM01340"/>
    </source>
</evidence>
<dbReference type="GO" id="GO:0140664">
    <property type="term" value="F:ATP-dependent DNA damage sensor activity"/>
    <property type="evidence" value="ECO:0007669"/>
    <property type="project" value="InterPro"/>
</dbReference>
<dbReference type="OrthoDB" id="9763467at2"/>
<dbReference type="Gene3D" id="3.30.565.10">
    <property type="entry name" value="Histidine kinase-like ATPase, C-terminal domain"/>
    <property type="match status" value="1"/>
</dbReference>
<dbReference type="PANTHER" id="PTHR10073">
    <property type="entry name" value="DNA MISMATCH REPAIR PROTEIN MLH, PMS, MUTL"/>
    <property type="match status" value="1"/>
</dbReference>
<dbReference type="SMART" id="SM01340">
    <property type="entry name" value="DNA_mis_repair"/>
    <property type="match status" value="1"/>
</dbReference>
<evidence type="ECO:0000256" key="3">
    <source>
        <dbReference type="ARBA" id="ARBA00023204"/>
    </source>
</evidence>
<dbReference type="CDD" id="cd00782">
    <property type="entry name" value="MutL_Trans"/>
    <property type="match status" value="1"/>
</dbReference>
<dbReference type="SUPFAM" id="SSF54211">
    <property type="entry name" value="Ribosomal protein S5 domain 2-like"/>
    <property type="match status" value="1"/>
</dbReference>
<keyword evidence="3 4" id="KW-0234">DNA repair</keyword>
<dbReference type="SUPFAM" id="SSF118116">
    <property type="entry name" value="DNA mismatch repair protein MutL"/>
    <property type="match status" value="1"/>
</dbReference>
<dbReference type="KEGG" id="dfg:B0537_09320"/>
<dbReference type="InterPro" id="IPR002099">
    <property type="entry name" value="MutL/Mlh/PMS"/>
</dbReference>
<dbReference type="RefSeq" id="WP_077714335.1">
    <property type="nucleotide sequence ID" value="NZ_CP019698.1"/>
</dbReference>
<comment type="similarity">
    <text evidence="1 4">Belongs to the DNA mismatch repair MutL/HexB family.</text>
</comment>
<dbReference type="Gene3D" id="3.30.1540.20">
    <property type="entry name" value="MutL, C-terminal domain, dimerisation subdomain"/>
    <property type="match status" value="1"/>
</dbReference>
<dbReference type="HAMAP" id="MF_00149">
    <property type="entry name" value="DNA_mis_repair"/>
    <property type="match status" value="1"/>
</dbReference>
<dbReference type="Pfam" id="PF08676">
    <property type="entry name" value="MutL_C"/>
    <property type="match status" value="1"/>
</dbReference>
<dbReference type="GO" id="GO:0030983">
    <property type="term" value="F:mismatched DNA binding"/>
    <property type="evidence" value="ECO:0007669"/>
    <property type="project" value="InterPro"/>
</dbReference>
<dbReference type="InterPro" id="IPR042120">
    <property type="entry name" value="MutL_C_dimsub"/>
</dbReference>
<dbReference type="Pfam" id="PF13589">
    <property type="entry name" value="HATPase_c_3"/>
    <property type="match status" value="1"/>
</dbReference>
<dbReference type="InterPro" id="IPR020568">
    <property type="entry name" value="Ribosomal_Su5_D2-typ_SF"/>
</dbReference>
<keyword evidence="8" id="KW-1185">Reference proteome</keyword>
<dbReference type="InterPro" id="IPR014790">
    <property type="entry name" value="MutL_C"/>
</dbReference>
<dbReference type="STRING" id="1833852.B0537_09320"/>
<proteinExistence type="inferred from homology"/>
<dbReference type="EMBL" id="CP019698">
    <property type="protein sequence ID" value="AQS59265.1"/>
    <property type="molecule type" value="Genomic_DNA"/>
</dbReference>
<dbReference type="InterPro" id="IPR037198">
    <property type="entry name" value="MutL_C_sf"/>
</dbReference>
<dbReference type="GO" id="GO:0005524">
    <property type="term" value="F:ATP binding"/>
    <property type="evidence" value="ECO:0007669"/>
    <property type="project" value="InterPro"/>
</dbReference>
<keyword evidence="2 4" id="KW-0227">DNA damage</keyword>
<dbReference type="InterPro" id="IPR036890">
    <property type="entry name" value="HATPase_C_sf"/>
</dbReference>
<reference evidence="7 8" key="1">
    <citation type="journal article" date="2016" name="Int. J. Syst. Evol. Microbiol.">
        <title>Desulfotomaculum ferrireducens sp. nov., a moderately thermophilic sulfate-reducing and dissimilatory Fe(III)-reducing bacterium isolated from compost.</title>
        <authorList>
            <person name="Yang G."/>
            <person name="Guo J."/>
            <person name="Zhuang L."/>
            <person name="Yuan Y."/>
            <person name="Zhou S."/>
        </authorList>
    </citation>
    <scope>NUCLEOTIDE SEQUENCE [LARGE SCALE GENOMIC DNA]</scope>
    <source>
        <strain evidence="7 8">GSS09</strain>
    </source>
</reference>
<dbReference type="Gene3D" id="3.30.1370.100">
    <property type="entry name" value="MutL, C-terminal domain, regulatory subdomain"/>
    <property type="match status" value="1"/>
</dbReference>
<dbReference type="FunFam" id="3.30.565.10:FF:000003">
    <property type="entry name" value="DNA mismatch repair endonuclease MutL"/>
    <property type="match status" value="1"/>
</dbReference>
<dbReference type="SUPFAM" id="SSF55874">
    <property type="entry name" value="ATPase domain of HSP90 chaperone/DNA topoisomerase II/histidine kinase"/>
    <property type="match status" value="1"/>
</dbReference>
<evidence type="ECO:0000313" key="7">
    <source>
        <dbReference type="EMBL" id="AQS59265.1"/>
    </source>
</evidence>
<dbReference type="PANTHER" id="PTHR10073:SF12">
    <property type="entry name" value="DNA MISMATCH REPAIR PROTEIN MLH1"/>
    <property type="match status" value="1"/>
</dbReference>